<feature type="region of interest" description="Disordered" evidence="1">
    <location>
        <begin position="313"/>
        <end position="340"/>
    </location>
</feature>
<evidence type="ECO:0000256" key="2">
    <source>
        <dbReference type="SAM" id="SignalP"/>
    </source>
</evidence>
<sequence>MLYYLLLSSIILLSVLYPALTEARAILTHGNRDNSRHSNTALLSGDVLKNQKAFNFLYRTPERQAETSTAVTKRAIGAPFFYRDGGLSVKCGVVFSLSDILAGLTKAAIPLLPSIPGFDYANLIFPDWTQLTEAAAEVLVEHHWQQCLECRCDDDGIMLPATPNPNQRSCLDILDVYRCAFVYELDGRSGCACNAQLITHTRPRYSQSVKAHQDAIDQIPEIVRNAHPGWKYTLGKTPKNPSMALRWDTDPEVITEGIKAPPSPLTKLGVKALLKFRNYAYDKALGGIAPVGEFEGPRLYPANFPGKRSLTASNVEDLEEAPVPVPDAHADTRGVSATSE</sequence>
<dbReference type="Proteomes" id="UP001375240">
    <property type="component" value="Unassembled WGS sequence"/>
</dbReference>
<dbReference type="EMBL" id="JAVHNQ010000004">
    <property type="protein sequence ID" value="KAK6349650.1"/>
    <property type="molecule type" value="Genomic_DNA"/>
</dbReference>
<evidence type="ECO:0000313" key="4">
    <source>
        <dbReference type="Proteomes" id="UP001375240"/>
    </source>
</evidence>
<organism evidence="3 4">
    <name type="scientific">Orbilia brochopaga</name>
    <dbReference type="NCBI Taxonomy" id="3140254"/>
    <lineage>
        <taxon>Eukaryota</taxon>
        <taxon>Fungi</taxon>
        <taxon>Dikarya</taxon>
        <taxon>Ascomycota</taxon>
        <taxon>Pezizomycotina</taxon>
        <taxon>Orbiliomycetes</taxon>
        <taxon>Orbiliales</taxon>
        <taxon>Orbiliaceae</taxon>
        <taxon>Orbilia</taxon>
    </lineage>
</organism>
<evidence type="ECO:0000256" key="1">
    <source>
        <dbReference type="SAM" id="MobiDB-lite"/>
    </source>
</evidence>
<name>A0AAV9UUL9_9PEZI</name>
<comment type="caution">
    <text evidence="3">The sequence shown here is derived from an EMBL/GenBank/DDBJ whole genome shotgun (WGS) entry which is preliminary data.</text>
</comment>
<reference evidence="3 4" key="1">
    <citation type="submission" date="2019-10" db="EMBL/GenBank/DDBJ databases">
        <authorList>
            <person name="Palmer J.M."/>
        </authorList>
    </citation>
    <scope>NUCLEOTIDE SEQUENCE [LARGE SCALE GENOMIC DNA]</scope>
    <source>
        <strain evidence="3 4">TWF696</strain>
    </source>
</reference>
<feature type="signal peptide" evidence="2">
    <location>
        <begin position="1"/>
        <end position="23"/>
    </location>
</feature>
<evidence type="ECO:0000313" key="3">
    <source>
        <dbReference type="EMBL" id="KAK6349650.1"/>
    </source>
</evidence>
<keyword evidence="2" id="KW-0732">Signal</keyword>
<keyword evidence="4" id="KW-1185">Reference proteome</keyword>
<proteinExistence type="predicted"/>
<feature type="chain" id="PRO_5043990220" evidence="2">
    <location>
        <begin position="24"/>
        <end position="340"/>
    </location>
</feature>
<gene>
    <name evidence="3" type="ORF">TWF696_005930</name>
</gene>
<accession>A0AAV9UUL9</accession>
<protein>
    <submittedName>
        <fullName evidence="3">Uncharacterized protein</fullName>
    </submittedName>
</protein>
<dbReference type="AlphaFoldDB" id="A0AAV9UUL9"/>